<protein>
    <submittedName>
        <fullName evidence="3">YceI family protein</fullName>
    </submittedName>
</protein>
<organism evidence="3 4">
    <name type="scientific">Urechidicola vernalis</name>
    <dbReference type="NCBI Taxonomy" id="3075600"/>
    <lineage>
        <taxon>Bacteria</taxon>
        <taxon>Pseudomonadati</taxon>
        <taxon>Bacteroidota</taxon>
        <taxon>Flavobacteriia</taxon>
        <taxon>Flavobacteriales</taxon>
        <taxon>Flavobacteriaceae</taxon>
        <taxon>Urechidicola</taxon>
    </lineage>
</organism>
<feature type="domain" description="Lipid/polyisoprenoid-binding YceI-like" evidence="2">
    <location>
        <begin position="23"/>
        <end position="190"/>
    </location>
</feature>
<proteinExistence type="predicted"/>
<gene>
    <name evidence="3" type="ORF">RM519_09575</name>
</gene>
<accession>A0ABU2Y5L2</accession>
<comment type="caution">
    <text evidence="3">The sequence shown here is derived from an EMBL/GenBank/DDBJ whole genome shotgun (WGS) entry which is preliminary data.</text>
</comment>
<dbReference type="SUPFAM" id="SSF101874">
    <property type="entry name" value="YceI-like"/>
    <property type="match status" value="1"/>
</dbReference>
<sequence length="192" mass="21509">MKKVLPFIAVALLLVAFTPAKKTYKTVTEKSTLEWKGHKPTGEHFGTVQISEGMLQTNNGQIVTGNFTMDLKTIKVLDSESPRLEKHLKSADFFEVEAFPTANFVVSKSNVVDGKTKITGFLTIKGITKEINFMAQVSHNEAGQLVLESDSFKVNRADYNVKYKSKTFYANLADKFIYDEFEIKVKVVSSPE</sequence>
<dbReference type="SMART" id="SM00867">
    <property type="entry name" value="YceI"/>
    <property type="match status" value="1"/>
</dbReference>
<reference evidence="3 4" key="1">
    <citation type="submission" date="2023-09" db="EMBL/GenBank/DDBJ databases">
        <authorList>
            <person name="Rey-Velasco X."/>
        </authorList>
    </citation>
    <scope>NUCLEOTIDE SEQUENCE [LARGE SCALE GENOMIC DNA]</scope>
    <source>
        <strain evidence="3 4">P050</strain>
    </source>
</reference>
<evidence type="ECO:0000313" key="4">
    <source>
        <dbReference type="Proteomes" id="UP001252186"/>
    </source>
</evidence>
<feature type="signal peptide" evidence="1">
    <location>
        <begin position="1"/>
        <end position="22"/>
    </location>
</feature>
<dbReference type="PANTHER" id="PTHR34406">
    <property type="entry name" value="PROTEIN YCEI"/>
    <property type="match status" value="1"/>
</dbReference>
<dbReference type="Gene3D" id="2.40.128.110">
    <property type="entry name" value="Lipid/polyisoprenoid-binding, YceI-like"/>
    <property type="match status" value="1"/>
</dbReference>
<dbReference type="Proteomes" id="UP001252186">
    <property type="component" value="Unassembled WGS sequence"/>
</dbReference>
<feature type="chain" id="PRO_5046157668" evidence="1">
    <location>
        <begin position="23"/>
        <end position="192"/>
    </location>
</feature>
<dbReference type="InterPro" id="IPR036761">
    <property type="entry name" value="TTHA0802/YceI-like_sf"/>
</dbReference>
<dbReference type="EMBL" id="JAVRHV010000004">
    <property type="protein sequence ID" value="MDT0553493.1"/>
    <property type="molecule type" value="Genomic_DNA"/>
</dbReference>
<evidence type="ECO:0000259" key="2">
    <source>
        <dbReference type="SMART" id="SM00867"/>
    </source>
</evidence>
<evidence type="ECO:0000256" key="1">
    <source>
        <dbReference type="SAM" id="SignalP"/>
    </source>
</evidence>
<name>A0ABU2Y5L2_9FLAO</name>
<dbReference type="RefSeq" id="WP_311593515.1">
    <property type="nucleotide sequence ID" value="NZ_JAVRHV010000004.1"/>
</dbReference>
<evidence type="ECO:0000313" key="3">
    <source>
        <dbReference type="EMBL" id="MDT0553493.1"/>
    </source>
</evidence>
<dbReference type="InterPro" id="IPR007372">
    <property type="entry name" value="Lipid/polyisoprenoid-bd_YceI"/>
</dbReference>
<dbReference type="Pfam" id="PF04264">
    <property type="entry name" value="YceI"/>
    <property type="match status" value="1"/>
</dbReference>
<keyword evidence="1" id="KW-0732">Signal</keyword>
<keyword evidence="4" id="KW-1185">Reference proteome</keyword>
<dbReference type="PANTHER" id="PTHR34406:SF1">
    <property type="entry name" value="PROTEIN YCEI"/>
    <property type="match status" value="1"/>
</dbReference>